<sequence length="218" mass="24956">MTQPSDVPDDLDREQIKEYMKNLPEEEREELLMEVQTDDVYPVVNWAPNPAAVKATFNFILDNGTVTYEELRQHLVDLGYADTDEGKYNFGIVSVEDDDPIFNTTGGQEADTEISLTPIGEEIASVFDDRMDLRPVERALLFGLQPYGSGFAYLSLLEEHREDGILRQDLEDAMIDQYSGSGKYFTGYYTSWFSKLGLLEKEQVGRKKKFHPDFPEAW</sequence>
<dbReference type="KEGG" id="hakz:J0X25_09480"/>
<protein>
    <submittedName>
        <fullName evidence="1">Uncharacterized protein</fullName>
    </submittedName>
</protein>
<organism evidence="1 2">
    <name type="scientific">Haloterrigena alkaliphila</name>
    <dbReference type="NCBI Taxonomy" id="2816475"/>
    <lineage>
        <taxon>Archaea</taxon>
        <taxon>Methanobacteriati</taxon>
        <taxon>Methanobacteriota</taxon>
        <taxon>Stenosarchaea group</taxon>
        <taxon>Halobacteria</taxon>
        <taxon>Halobacteriales</taxon>
        <taxon>Natrialbaceae</taxon>
        <taxon>Haloterrigena</taxon>
    </lineage>
</organism>
<gene>
    <name evidence="1" type="ORF">J0X25_09480</name>
</gene>
<dbReference type="EMBL" id="CP071462">
    <property type="protein sequence ID" value="QSW97652.1"/>
    <property type="molecule type" value="Genomic_DNA"/>
</dbReference>
<accession>A0A8A2VB43</accession>
<dbReference type="Proteomes" id="UP000663203">
    <property type="component" value="Chromosome"/>
</dbReference>
<evidence type="ECO:0000313" key="1">
    <source>
        <dbReference type="EMBL" id="QSW97652.1"/>
    </source>
</evidence>
<proteinExistence type="predicted"/>
<keyword evidence="2" id="KW-1185">Reference proteome</keyword>
<dbReference type="AlphaFoldDB" id="A0A8A2VB43"/>
<reference evidence="1 2" key="1">
    <citation type="submission" date="2021-03" db="EMBL/GenBank/DDBJ databases">
        <title>Haloterrigena longa sp. nov. and Haloterrigena limicola sp. nov., extremely halophilic archaea isolated from a salt lake.</title>
        <authorList>
            <person name="Henglin C."/>
        </authorList>
    </citation>
    <scope>NUCLEOTIDE SEQUENCE [LARGE SCALE GENOMIC DNA]</scope>
    <source>
        <strain evidence="1 2">KZCA68</strain>
    </source>
</reference>
<evidence type="ECO:0000313" key="2">
    <source>
        <dbReference type="Proteomes" id="UP000663203"/>
    </source>
</evidence>
<dbReference type="RefSeq" id="WP_207287214.1">
    <property type="nucleotide sequence ID" value="NZ_CP071462.1"/>
</dbReference>
<name>A0A8A2VB43_9EURY</name>
<dbReference type="GeneID" id="63187535"/>